<gene>
    <name evidence="2" type="ORF">Q2T77_09205</name>
</gene>
<reference evidence="2" key="1">
    <citation type="submission" date="2023-06" db="EMBL/GenBank/DDBJ databases">
        <authorList>
            <person name="Jiang Y."/>
            <person name="Liu Q."/>
        </authorList>
    </citation>
    <scope>NUCLEOTIDE SEQUENCE</scope>
    <source>
        <strain evidence="2">CGMCC 1.12090</strain>
    </source>
</reference>
<organism evidence="2 3">
    <name type="scientific">Variovorax ginsengisoli</name>
    <dbReference type="NCBI Taxonomy" id="363844"/>
    <lineage>
        <taxon>Bacteria</taxon>
        <taxon>Pseudomonadati</taxon>
        <taxon>Pseudomonadota</taxon>
        <taxon>Betaproteobacteria</taxon>
        <taxon>Burkholderiales</taxon>
        <taxon>Comamonadaceae</taxon>
        <taxon>Variovorax</taxon>
    </lineage>
</organism>
<dbReference type="Proteomes" id="UP001169027">
    <property type="component" value="Unassembled WGS sequence"/>
</dbReference>
<keyword evidence="3" id="KW-1185">Reference proteome</keyword>
<evidence type="ECO:0000313" key="2">
    <source>
        <dbReference type="EMBL" id="MDO1532465.1"/>
    </source>
</evidence>
<dbReference type="InterPro" id="IPR019253">
    <property type="entry name" value="DUF2244_TM"/>
</dbReference>
<evidence type="ECO:0000256" key="1">
    <source>
        <dbReference type="SAM" id="Phobius"/>
    </source>
</evidence>
<proteinExistence type="predicted"/>
<keyword evidence="1" id="KW-0812">Transmembrane</keyword>
<dbReference type="Pfam" id="PF10003">
    <property type="entry name" value="DUF2244"/>
    <property type="match status" value="1"/>
</dbReference>
<name>A0ABT8S0L2_9BURK</name>
<keyword evidence="1" id="KW-1133">Transmembrane helix</keyword>
<comment type="caution">
    <text evidence="2">The sequence shown here is derived from an EMBL/GenBank/DDBJ whole genome shotgun (WGS) entry which is preliminary data.</text>
</comment>
<feature type="transmembrane region" description="Helical" evidence="1">
    <location>
        <begin position="57"/>
        <end position="76"/>
    </location>
</feature>
<feature type="transmembrane region" description="Helical" evidence="1">
    <location>
        <begin position="31"/>
        <end position="51"/>
    </location>
</feature>
<evidence type="ECO:0000313" key="3">
    <source>
        <dbReference type="Proteomes" id="UP001169027"/>
    </source>
</evidence>
<protein>
    <submittedName>
        <fullName evidence="2">DUF2244 domain-containing protein</fullName>
    </submittedName>
</protein>
<accession>A0ABT8S0L2</accession>
<dbReference type="RefSeq" id="WP_286506034.1">
    <property type="nucleotide sequence ID" value="NZ_JAUJZH010000005.1"/>
</dbReference>
<keyword evidence="1" id="KW-0472">Membrane</keyword>
<sequence length="158" mass="17600">MSNSVFRFATVSGQSIHWFLKRNCSVTPSQLGWLYASLCVVSLGIGTVFWLNGARLVLPFAWLELAAVGFAFVLYARHATDGEKIALQGGRLVVELENGGHYERTEFLPHQVRVEPQDSDRSLIEVSGQGRSVRVGRYVRPELRAALAREIRMALRAA</sequence>
<dbReference type="EMBL" id="JAUKVY010000005">
    <property type="protein sequence ID" value="MDO1532465.1"/>
    <property type="molecule type" value="Genomic_DNA"/>
</dbReference>